<dbReference type="RefSeq" id="WP_117598476.1">
    <property type="nucleotide sequence ID" value="NZ_CABMEZ010000019.1"/>
</dbReference>
<accession>A0A3E5G752</accession>
<sequence>MEKERIAELFMKGIDCSQVVAGAFAEELGITQEEAYKMAAGFGGGMGIGETCGAVVGAMIVLGMKYGHFDTEHMEQKEIMNAKRAEFLEKFGKKYASCSCKGLLKHDIADPEDMQKILAEGLLFDFCPEVVKDTIEILKEVM</sequence>
<evidence type="ECO:0000313" key="6">
    <source>
        <dbReference type="Proteomes" id="UP000284112"/>
    </source>
</evidence>
<dbReference type="Proteomes" id="UP000284095">
    <property type="component" value="Unassembled WGS sequence"/>
</dbReference>
<comment type="caution">
    <text evidence="1">The sequence shown here is derived from an EMBL/GenBank/DDBJ whole genome shotgun (WGS) entry which is preliminary data.</text>
</comment>
<dbReference type="EMBL" id="QRIC01000004">
    <property type="protein sequence ID" value="RHG27750.1"/>
    <property type="molecule type" value="Genomic_DNA"/>
</dbReference>
<dbReference type="EMBL" id="QSVN01000019">
    <property type="protein sequence ID" value="RGO30269.1"/>
    <property type="molecule type" value="Genomic_DNA"/>
</dbReference>
<dbReference type="AlphaFoldDB" id="A0A3E5G752"/>
<gene>
    <name evidence="3" type="ORF">DW265_03025</name>
    <name evidence="2" type="ORF">DW641_12500</name>
    <name evidence="1" type="ORF">DXB16_12920</name>
</gene>
<organism evidence="1 4">
    <name type="scientific">Dorea longicatena</name>
    <dbReference type="NCBI Taxonomy" id="88431"/>
    <lineage>
        <taxon>Bacteria</taxon>
        <taxon>Bacillati</taxon>
        <taxon>Bacillota</taxon>
        <taxon>Clostridia</taxon>
        <taxon>Lachnospirales</taxon>
        <taxon>Lachnospiraceae</taxon>
        <taxon>Dorea</taxon>
    </lineage>
</organism>
<evidence type="ECO:0000313" key="5">
    <source>
        <dbReference type="Proteomes" id="UP000284095"/>
    </source>
</evidence>
<dbReference type="Proteomes" id="UP000284112">
    <property type="component" value="Unassembled WGS sequence"/>
</dbReference>
<dbReference type="Pfam" id="PF09719">
    <property type="entry name" value="C_GCAxxG_C_C"/>
    <property type="match status" value="1"/>
</dbReference>
<proteinExistence type="predicted"/>
<dbReference type="Proteomes" id="UP000261285">
    <property type="component" value="Unassembled WGS sequence"/>
</dbReference>
<evidence type="ECO:0000313" key="4">
    <source>
        <dbReference type="Proteomes" id="UP000261285"/>
    </source>
</evidence>
<name>A0A3E5G752_9FIRM</name>
<protein>
    <submittedName>
        <fullName evidence="1">C_GCAxxG_C_C family protein</fullName>
    </submittedName>
</protein>
<evidence type="ECO:0000313" key="3">
    <source>
        <dbReference type="EMBL" id="RHG27750.1"/>
    </source>
</evidence>
<reference evidence="4 5" key="1">
    <citation type="submission" date="2018-08" db="EMBL/GenBank/DDBJ databases">
        <title>A genome reference for cultivated species of the human gut microbiota.</title>
        <authorList>
            <person name="Zou Y."/>
            <person name="Xue W."/>
            <person name="Luo G."/>
        </authorList>
    </citation>
    <scope>NUCLEOTIDE SEQUENCE [LARGE SCALE GENOMIC DNA]</scope>
    <source>
        <strain evidence="3 5">AM22-22</strain>
        <strain evidence="2 6">AM23-13</strain>
        <strain evidence="1 4">OM02-16</strain>
    </source>
</reference>
<keyword evidence="5" id="KW-1185">Reference proteome</keyword>
<evidence type="ECO:0000313" key="1">
    <source>
        <dbReference type="EMBL" id="RGO30269.1"/>
    </source>
</evidence>
<dbReference type="InterPro" id="IPR010181">
    <property type="entry name" value="CGCAxxGCC_motif"/>
</dbReference>
<dbReference type="NCBIfam" id="TIGR01909">
    <property type="entry name" value="C_GCAxxG_C_C"/>
    <property type="match status" value="1"/>
</dbReference>
<evidence type="ECO:0000313" key="2">
    <source>
        <dbReference type="EMBL" id="RHG05516.1"/>
    </source>
</evidence>
<dbReference type="EMBL" id="QRHW01000026">
    <property type="protein sequence ID" value="RHG05516.1"/>
    <property type="molecule type" value="Genomic_DNA"/>
</dbReference>